<dbReference type="InterPro" id="IPR006621">
    <property type="entry name" value="Nose-resist-to-fluoxetine_N"/>
</dbReference>
<proteinExistence type="predicted"/>
<feature type="signal peptide" evidence="1">
    <location>
        <begin position="1"/>
        <end position="17"/>
    </location>
</feature>
<dbReference type="PANTHER" id="PTHR11161:SF0">
    <property type="entry name" value="O-ACYLTRANSFERASE LIKE PROTEIN"/>
    <property type="match status" value="1"/>
</dbReference>
<feature type="domain" description="Nose resistant-to-fluoxetine protein N-terminal" evidence="2">
    <location>
        <begin position="100"/>
        <end position="229"/>
    </location>
</feature>
<keyword evidence="1" id="KW-0732">Signal</keyword>
<dbReference type="AlphaFoldDB" id="C3YTJ6"/>
<name>C3YTJ6_BRAFL</name>
<gene>
    <name evidence="3" type="ORF">BRAFLDRAFT_66620</name>
</gene>
<organism>
    <name type="scientific">Branchiostoma floridae</name>
    <name type="common">Florida lancelet</name>
    <name type="synonym">Amphioxus</name>
    <dbReference type="NCBI Taxonomy" id="7739"/>
    <lineage>
        <taxon>Eukaryota</taxon>
        <taxon>Metazoa</taxon>
        <taxon>Chordata</taxon>
        <taxon>Cephalochordata</taxon>
        <taxon>Leptocardii</taxon>
        <taxon>Amphioxiformes</taxon>
        <taxon>Branchiostomatidae</taxon>
        <taxon>Branchiostoma</taxon>
    </lineage>
</organism>
<sequence>MKLVLCLSIWSVSVVLSSCQLARVLNLPGQIELLTTRFQARGLIQQQASQVLSDSFIQQQAAQVLPEGVLQQQASGVFSEGKETNWTDIVVPAQPTGNVSQQCRDDVQQYMHDLLQGKYYALNMLDAGGKPPSGILEGNFNWLGSYSQCVNVTKKGFGSTFDAKYYIATLVPVPKPAQLAVEASGLGAITLHLLGVCVPSSCTADDVIQRLDNSLYFRLLVERGTLQVTSATSPEAAPMHSKTIAAM</sequence>
<dbReference type="Pfam" id="PF20146">
    <property type="entry name" value="NRF"/>
    <property type="match status" value="1"/>
</dbReference>
<dbReference type="PANTHER" id="PTHR11161">
    <property type="entry name" value="O-ACYLTRANSFERASE"/>
    <property type="match status" value="1"/>
</dbReference>
<evidence type="ECO:0000259" key="2">
    <source>
        <dbReference type="SMART" id="SM00703"/>
    </source>
</evidence>
<feature type="chain" id="PRO_5002934017" description="Nose resistant-to-fluoxetine protein N-terminal domain-containing protein" evidence="1">
    <location>
        <begin position="18"/>
        <end position="247"/>
    </location>
</feature>
<evidence type="ECO:0000256" key="1">
    <source>
        <dbReference type="SAM" id="SignalP"/>
    </source>
</evidence>
<dbReference type="SMART" id="SM00703">
    <property type="entry name" value="NRF"/>
    <property type="match status" value="1"/>
</dbReference>
<dbReference type="EMBL" id="GG666552">
    <property type="protein sequence ID" value="EEN56123.1"/>
    <property type="molecule type" value="Genomic_DNA"/>
</dbReference>
<accession>C3YTJ6</accession>
<reference evidence="3" key="1">
    <citation type="journal article" date="2008" name="Nature">
        <title>The amphioxus genome and the evolution of the chordate karyotype.</title>
        <authorList>
            <consortium name="US DOE Joint Genome Institute (JGI-PGF)"/>
            <person name="Putnam N.H."/>
            <person name="Butts T."/>
            <person name="Ferrier D.E.K."/>
            <person name="Furlong R.F."/>
            <person name="Hellsten U."/>
            <person name="Kawashima T."/>
            <person name="Robinson-Rechavi M."/>
            <person name="Shoguchi E."/>
            <person name="Terry A."/>
            <person name="Yu J.-K."/>
            <person name="Benito-Gutierrez E.L."/>
            <person name="Dubchak I."/>
            <person name="Garcia-Fernandez J."/>
            <person name="Gibson-Brown J.J."/>
            <person name="Grigoriev I.V."/>
            <person name="Horton A.C."/>
            <person name="de Jong P.J."/>
            <person name="Jurka J."/>
            <person name="Kapitonov V.V."/>
            <person name="Kohara Y."/>
            <person name="Kuroki Y."/>
            <person name="Lindquist E."/>
            <person name="Lucas S."/>
            <person name="Osoegawa K."/>
            <person name="Pennacchio L.A."/>
            <person name="Salamov A.A."/>
            <person name="Satou Y."/>
            <person name="Sauka-Spengler T."/>
            <person name="Schmutz J."/>
            <person name="Shin-I T."/>
            <person name="Toyoda A."/>
            <person name="Bronner-Fraser M."/>
            <person name="Fujiyama A."/>
            <person name="Holland L.Z."/>
            <person name="Holland P.W.H."/>
            <person name="Satoh N."/>
            <person name="Rokhsar D.S."/>
        </authorList>
    </citation>
    <scope>NUCLEOTIDE SEQUENCE [LARGE SCALE GENOMIC DNA]</scope>
    <source>
        <strain evidence="3">S238N-H82</strain>
        <tissue evidence="3">Testes</tissue>
    </source>
</reference>
<protein>
    <recommendedName>
        <fullName evidence="2">Nose resistant-to-fluoxetine protein N-terminal domain-containing protein</fullName>
    </recommendedName>
</protein>
<dbReference type="PROSITE" id="PS51257">
    <property type="entry name" value="PROKAR_LIPOPROTEIN"/>
    <property type="match status" value="1"/>
</dbReference>
<dbReference type="InterPro" id="IPR052728">
    <property type="entry name" value="O2_lipid_transport_reg"/>
</dbReference>
<dbReference type="InParanoid" id="C3YTJ6"/>
<dbReference type="eggNOG" id="KOG3700">
    <property type="taxonomic scope" value="Eukaryota"/>
</dbReference>
<evidence type="ECO:0000313" key="3">
    <source>
        <dbReference type="EMBL" id="EEN56123.1"/>
    </source>
</evidence>